<evidence type="ECO:0000256" key="3">
    <source>
        <dbReference type="ARBA" id="ARBA00030642"/>
    </source>
</evidence>
<evidence type="ECO:0000256" key="2">
    <source>
        <dbReference type="ARBA" id="ARBA00022729"/>
    </source>
</evidence>
<dbReference type="PANTHER" id="PTHR47637:SF1">
    <property type="entry name" value="CHAPERONE SURA"/>
    <property type="match status" value="1"/>
</dbReference>
<evidence type="ECO:0000313" key="9">
    <source>
        <dbReference type="Proteomes" id="UP000238392"/>
    </source>
</evidence>
<protein>
    <recommendedName>
        <fullName evidence="1">Parvulin-like PPIase</fullName>
    </recommendedName>
    <alternativeName>
        <fullName evidence="3">Peptidyl-prolyl cis-trans isomerase plp</fullName>
    </alternativeName>
    <alternativeName>
        <fullName evidence="4">Rotamase plp</fullName>
    </alternativeName>
</protein>
<keyword evidence="5" id="KW-0697">Rotamase</keyword>
<feature type="signal peptide" evidence="6">
    <location>
        <begin position="1"/>
        <end position="21"/>
    </location>
</feature>
<keyword evidence="5 8" id="KW-0413">Isomerase</keyword>
<gene>
    <name evidence="8" type="ORF">CLV74_101334</name>
</gene>
<dbReference type="AlphaFoldDB" id="A0A2T0X5H0"/>
<comment type="caution">
    <text evidence="8">The sequence shown here is derived from an EMBL/GenBank/DDBJ whole genome shotgun (WGS) entry which is preliminary data.</text>
</comment>
<dbReference type="Gene3D" id="3.10.50.40">
    <property type="match status" value="1"/>
</dbReference>
<dbReference type="InterPro" id="IPR027304">
    <property type="entry name" value="Trigger_fact/SurA_dom_sf"/>
</dbReference>
<dbReference type="Proteomes" id="UP000238392">
    <property type="component" value="Unassembled WGS sequence"/>
</dbReference>
<evidence type="ECO:0000256" key="5">
    <source>
        <dbReference type="PROSITE-ProRule" id="PRU00278"/>
    </source>
</evidence>
<evidence type="ECO:0000313" key="8">
    <source>
        <dbReference type="EMBL" id="PRY94198.1"/>
    </source>
</evidence>
<dbReference type="InterPro" id="IPR046357">
    <property type="entry name" value="PPIase_dom_sf"/>
</dbReference>
<dbReference type="GO" id="GO:0003755">
    <property type="term" value="F:peptidyl-prolyl cis-trans isomerase activity"/>
    <property type="evidence" value="ECO:0007669"/>
    <property type="project" value="UniProtKB-KW"/>
</dbReference>
<reference evidence="8 9" key="1">
    <citation type="submission" date="2018-03" db="EMBL/GenBank/DDBJ databases">
        <title>Genomic Encyclopedia of Archaeal and Bacterial Type Strains, Phase II (KMG-II): from individual species to whole genera.</title>
        <authorList>
            <person name="Goeker M."/>
        </authorList>
    </citation>
    <scope>NUCLEOTIDE SEQUENCE [LARGE SCALE GENOMIC DNA]</scope>
    <source>
        <strain evidence="8 9">DSM 100212</strain>
    </source>
</reference>
<dbReference type="PROSITE" id="PS50198">
    <property type="entry name" value="PPIC_PPIASE_2"/>
    <property type="match status" value="1"/>
</dbReference>
<dbReference type="InterPro" id="IPR050280">
    <property type="entry name" value="OMP_Chaperone_SurA"/>
</dbReference>
<feature type="domain" description="PpiC" evidence="7">
    <location>
        <begin position="160"/>
        <end position="259"/>
    </location>
</feature>
<dbReference type="PANTHER" id="PTHR47637">
    <property type="entry name" value="CHAPERONE SURA"/>
    <property type="match status" value="1"/>
</dbReference>
<keyword evidence="2 6" id="KW-0732">Signal</keyword>
<evidence type="ECO:0000256" key="1">
    <source>
        <dbReference type="ARBA" id="ARBA00018370"/>
    </source>
</evidence>
<dbReference type="OrthoDB" id="9791746at2"/>
<dbReference type="EMBL" id="PVTQ01000001">
    <property type="protein sequence ID" value="PRY94198.1"/>
    <property type="molecule type" value="Genomic_DNA"/>
</dbReference>
<feature type="chain" id="PRO_5015681096" description="Parvulin-like PPIase" evidence="6">
    <location>
        <begin position="22"/>
        <end position="403"/>
    </location>
</feature>
<dbReference type="SUPFAM" id="SSF54534">
    <property type="entry name" value="FKBP-like"/>
    <property type="match status" value="1"/>
</dbReference>
<evidence type="ECO:0000259" key="7">
    <source>
        <dbReference type="PROSITE" id="PS50198"/>
    </source>
</evidence>
<organism evidence="8 9">
    <name type="scientific">Donghicola tyrosinivorans</name>
    <dbReference type="NCBI Taxonomy" id="1652492"/>
    <lineage>
        <taxon>Bacteria</taxon>
        <taxon>Pseudomonadati</taxon>
        <taxon>Pseudomonadota</taxon>
        <taxon>Alphaproteobacteria</taxon>
        <taxon>Rhodobacterales</taxon>
        <taxon>Roseobacteraceae</taxon>
        <taxon>Donghicola</taxon>
    </lineage>
</organism>
<dbReference type="SUPFAM" id="SSF109998">
    <property type="entry name" value="Triger factor/SurA peptide-binding domain-like"/>
    <property type="match status" value="1"/>
</dbReference>
<dbReference type="RefSeq" id="WP_106262460.1">
    <property type="nucleotide sequence ID" value="NZ_PVTQ01000001.1"/>
</dbReference>
<dbReference type="Gene3D" id="1.10.4030.10">
    <property type="entry name" value="Porin chaperone SurA, peptide-binding domain"/>
    <property type="match status" value="1"/>
</dbReference>
<name>A0A2T0X5H0_9RHOB</name>
<sequence>MRKILLLSATLLALTPALAPAQGLFSPAITVNGDSITPYELGQRETLLRAFGTPGNLSSLAEQQLIEDRLKVQAGRAMGITITEEDIAGGITELAGRANMTGEEFVANLGGDGVDSETIRNFIVPGLVWREVVRGRFAANASVSEAEIDRALSLAGTGGGLRVLLSEIILPARPEVPGEVDQAQALAARITKVRSAGAFSEFASNYSATPSREVGGRLPWTPLNQLPPILHPIVMGLATNEVSEPIEIPNGIALFQLRGLEETTALTPEYAAIEYAQFYLPGGRTTENLAEAARISGTTDTCDDLYGVAKGMDPARLERTTLPPAQIPNDIGIELAKLDAGETSVALTRGDNLVLLMMCGRTAAISEDVNRDEVAAQLRNQRLGSYADSYLGQLESDARIERK</sequence>
<accession>A0A2T0X5H0</accession>
<keyword evidence="9" id="KW-1185">Reference proteome</keyword>
<evidence type="ECO:0000256" key="6">
    <source>
        <dbReference type="SAM" id="SignalP"/>
    </source>
</evidence>
<dbReference type="Pfam" id="PF00639">
    <property type="entry name" value="Rotamase"/>
    <property type="match status" value="1"/>
</dbReference>
<dbReference type="InterPro" id="IPR000297">
    <property type="entry name" value="PPIase_PpiC"/>
</dbReference>
<evidence type="ECO:0000256" key="4">
    <source>
        <dbReference type="ARBA" id="ARBA00031484"/>
    </source>
</evidence>
<proteinExistence type="predicted"/>